<evidence type="ECO:0000313" key="2">
    <source>
        <dbReference type="EMBL" id="MFH5244286.1"/>
    </source>
</evidence>
<name>A0ABW7KTA0_9NOCA</name>
<dbReference type="EMBL" id="JBIMSN010000096">
    <property type="protein sequence ID" value="MFH5231016.1"/>
    <property type="molecule type" value="Genomic_DNA"/>
</dbReference>
<dbReference type="EMBL" id="JBIMSP010000039">
    <property type="protein sequence ID" value="MFH5244286.1"/>
    <property type="molecule type" value="Genomic_DNA"/>
</dbReference>
<accession>A0ABW7KTA0</accession>
<evidence type="ECO:0000313" key="4">
    <source>
        <dbReference type="Proteomes" id="UP001609219"/>
    </source>
</evidence>
<reference evidence="3 4" key="1">
    <citation type="submission" date="2024-10" db="EMBL/GenBank/DDBJ databases">
        <authorList>
            <person name="Riesco R."/>
        </authorList>
    </citation>
    <scope>NUCLEOTIDE SEQUENCE [LARGE SCALE GENOMIC DNA]</scope>
    <source>
        <strain evidence="2 3">NCIMB 15448</strain>
        <strain evidence="1 4">NCIMB 15450</strain>
    </source>
</reference>
<gene>
    <name evidence="2" type="ORF">ACHIPV_20765</name>
    <name evidence="1" type="ORF">ACHIRB_20970</name>
</gene>
<proteinExistence type="predicted"/>
<organism evidence="2 3">
    <name type="scientific">Antrihabitans spumae</name>
    <dbReference type="NCBI Taxonomy" id="3373370"/>
    <lineage>
        <taxon>Bacteria</taxon>
        <taxon>Bacillati</taxon>
        <taxon>Actinomycetota</taxon>
        <taxon>Actinomycetes</taxon>
        <taxon>Mycobacteriales</taxon>
        <taxon>Nocardiaceae</taxon>
        <taxon>Antrihabitans</taxon>
    </lineage>
</organism>
<keyword evidence="4" id="KW-1185">Reference proteome</keyword>
<dbReference type="Proteomes" id="UP001609176">
    <property type="component" value="Unassembled WGS sequence"/>
</dbReference>
<dbReference type="InterPro" id="IPR011231">
    <property type="entry name" value="Phage_VT1-Sakai_H0018"/>
</dbReference>
<comment type="caution">
    <text evidence="2">The sequence shown here is derived from an EMBL/GenBank/DDBJ whole genome shotgun (WGS) entry which is preliminary data.</text>
</comment>
<sequence>MKSIDVFNPGRDITGQATGDVSMARFLRITGNTSAGVIQVGHAAAAGRIAGVAATDAATGQLVTVSRGSARVVKVEAAGNIAAFSEVEVGTDGKAVTKTSGVAVGYVVTAATSGALAQVNLY</sequence>
<dbReference type="Pfam" id="PF09956">
    <property type="entry name" value="Phage_cement_2"/>
    <property type="match status" value="1"/>
</dbReference>
<evidence type="ECO:0000313" key="3">
    <source>
        <dbReference type="Proteomes" id="UP001609176"/>
    </source>
</evidence>
<evidence type="ECO:0000313" key="1">
    <source>
        <dbReference type="EMBL" id="MFH5231016.1"/>
    </source>
</evidence>
<dbReference type="Proteomes" id="UP001609219">
    <property type="component" value="Unassembled WGS sequence"/>
</dbReference>
<protein>
    <submittedName>
        <fullName evidence="2">DUF2190 family protein</fullName>
    </submittedName>
</protein>
<dbReference type="RefSeq" id="WP_395125601.1">
    <property type="nucleotide sequence ID" value="NZ_JBIMSN010000096.1"/>
</dbReference>